<accession>A0A927QHI0</accession>
<reference evidence="2" key="1">
    <citation type="submission" date="2020-09" db="EMBL/GenBank/DDBJ databases">
        <title>Streptomyces canutascabiei sp. nov., which causes potato common scab and is distributed across the world.</title>
        <authorList>
            <person name="Nguyen H.P."/>
            <person name="Weisberg A.J."/>
            <person name="Chang J.H."/>
            <person name="Clarke C.R."/>
        </authorList>
    </citation>
    <scope>NUCLEOTIDE SEQUENCE</scope>
    <source>
        <strain evidence="2">ID-01-6.2a</strain>
    </source>
</reference>
<dbReference type="Proteomes" id="UP000661025">
    <property type="component" value="Unassembled WGS sequence"/>
</dbReference>
<dbReference type="RefSeq" id="WP_192362563.1">
    <property type="nucleotide sequence ID" value="NZ_CP119182.1"/>
</dbReference>
<sequence length="67" mass="7652">MKKYVAKLRENFPHDPPRKASSTRDVTSWLTRQPDRVTDDQAQQLKTILTRCTALDRTPTTSAHSPS</sequence>
<feature type="compositionally biased region" description="Basic and acidic residues" evidence="1">
    <location>
        <begin position="7"/>
        <end position="18"/>
    </location>
</feature>
<organism evidence="2 3">
    <name type="scientific">Streptomyces caniscabiei</name>
    <dbReference type="NCBI Taxonomy" id="2746961"/>
    <lineage>
        <taxon>Bacteria</taxon>
        <taxon>Bacillati</taxon>
        <taxon>Actinomycetota</taxon>
        <taxon>Actinomycetes</taxon>
        <taxon>Kitasatosporales</taxon>
        <taxon>Streptomycetaceae</taxon>
        <taxon>Streptomyces</taxon>
    </lineage>
</organism>
<protein>
    <submittedName>
        <fullName evidence="2">Uncharacterized protein</fullName>
    </submittedName>
</protein>
<gene>
    <name evidence="2" type="ORF">IHE70_22255</name>
</gene>
<dbReference type="EMBL" id="JACYXT010000009">
    <property type="protein sequence ID" value="MBD9725895.1"/>
    <property type="molecule type" value="Genomic_DNA"/>
</dbReference>
<dbReference type="GeneID" id="79931827"/>
<name>A0A927QHI0_9ACTN</name>
<proteinExistence type="predicted"/>
<feature type="region of interest" description="Disordered" evidence="1">
    <location>
        <begin position="1"/>
        <end position="37"/>
    </location>
</feature>
<evidence type="ECO:0000256" key="1">
    <source>
        <dbReference type="SAM" id="MobiDB-lite"/>
    </source>
</evidence>
<evidence type="ECO:0000313" key="2">
    <source>
        <dbReference type="EMBL" id="MBD9725895.1"/>
    </source>
</evidence>
<comment type="caution">
    <text evidence="2">The sequence shown here is derived from an EMBL/GenBank/DDBJ whole genome shotgun (WGS) entry which is preliminary data.</text>
</comment>
<dbReference type="AlphaFoldDB" id="A0A927QHI0"/>
<evidence type="ECO:0000313" key="3">
    <source>
        <dbReference type="Proteomes" id="UP000661025"/>
    </source>
</evidence>